<keyword evidence="4 5" id="KW-0472">Membrane</keyword>
<comment type="subcellular location">
    <subcellularLocation>
        <location evidence="1">Cell membrane</location>
        <topology evidence="1">Multi-pass membrane protein</topology>
    </subcellularLocation>
</comment>
<dbReference type="PROSITE" id="PS50929">
    <property type="entry name" value="ABC_TM1F"/>
    <property type="match status" value="1"/>
</dbReference>
<dbReference type="InterPro" id="IPR036640">
    <property type="entry name" value="ABC1_TM_sf"/>
</dbReference>
<dbReference type="Pfam" id="PF00664">
    <property type="entry name" value="ABC_membrane"/>
    <property type="match status" value="1"/>
</dbReference>
<evidence type="ECO:0000256" key="4">
    <source>
        <dbReference type="ARBA" id="ARBA00023136"/>
    </source>
</evidence>
<dbReference type="AlphaFoldDB" id="A0A6N6JKB7"/>
<comment type="caution">
    <text evidence="8">The sequence shown here is derived from an EMBL/GenBank/DDBJ whole genome shotgun (WGS) entry which is preliminary data.</text>
</comment>
<feature type="transmembrane region" description="Helical" evidence="5">
    <location>
        <begin position="144"/>
        <end position="172"/>
    </location>
</feature>
<dbReference type="EMBL" id="BLJE01000006">
    <property type="protein sequence ID" value="GFE66756.1"/>
    <property type="molecule type" value="Genomic_DNA"/>
</dbReference>
<dbReference type="GO" id="GO:0005886">
    <property type="term" value="C:plasma membrane"/>
    <property type="evidence" value="ECO:0007669"/>
    <property type="project" value="UniProtKB-SubCell"/>
</dbReference>
<proteinExistence type="predicted"/>
<gene>
    <name evidence="8" type="ORF">KIN_38300</name>
</gene>
<dbReference type="PANTHER" id="PTHR24221:SF632">
    <property type="entry name" value="ATP-DEPENDENT LIPID A-CORE FLIPPASE"/>
    <property type="match status" value="1"/>
</dbReference>
<dbReference type="InterPro" id="IPR039421">
    <property type="entry name" value="Type_1_exporter"/>
</dbReference>
<dbReference type="Pfam" id="PF00005">
    <property type="entry name" value="ABC_tran"/>
    <property type="match status" value="1"/>
</dbReference>
<evidence type="ECO:0000313" key="8">
    <source>
        <dbReference type="EMBL" id="GFE66756.1"/>
    </source>
</evidence>
<dbReference type="GO" id="GO:0005524">
    <property type="term" value="F:ATP binding"/>
    <property type="evidence" value="ECO:0007669"/>
    <property type="project" value="InterPro"/>
</dbReference>
<reference evidence="8 9" key="1">
    <citation type="submission" date="2019-12" db="EMBL/GenBank/DDBJ databases">
        <title>Litoreibacter badius sp. nov., a novel bacteriochlorophyll a-containing bacterium in the genus Litoreibacter.</title>
        <authorList>
            <person name="Kanamuro M."/>
            <person name="Takabe Y."/>
            <person name="Mori K."/>
            <person name="Takaichi S."/>
            <person name="Hanada S."/>
        </authorList>
    </citation>
    <scope>NUCLEOTIDE SEQUENCE [LARGE SCALE GENOMIC DNA]</scope>
    <source>
        <strain evidence="8 9">K6</strain>
    </source>
</reference>
<evidence type="ECO:0000313" key="9">
    <source>
        <dbReference type="Proteomes" id="UP000436822"/>
    </source>
</evidence>
<evidence type="ECO:0000256" key="5">
    <source>
        <dbReference type="SAM" id="Phobius"/>
    </source>
</evidence>
<dbReference type="GO" id="GO:0140359">
    <property type="term" value="F:ABC-type transporter activity"/>
    <property type="evidence" value="ECO:0007669"/>
    <property type="project" value="InterPro"/>
</dbReference>
<organism evidence="8 9">
    <name type="scientific">Litoreibacter roseus</name>
    <dbReference type="NCBI Taxonomy" id="2601869"/>
    <lineage>
        <taxon>Bacteria</taxon>
        <taxon>Pseudomonadati</taxon>
        <taxon>Pseudomonadota</taxon>
        <taxon>Alphaproteobacteria</taxon>
        <taxon>Rhodobacterales</taxon>
        <taxon>Roseobacteraceae</taxon>
        <taxon>Litoreibacter</taxon>
    </lineage>
</organism>
<evidence type="ECO:0000259" key="7">
    <source>
        <dbReference type="PROSITE" id="PS50929"/>
    </source>
</evidence>
<dbReference type="RefSeq" id="WP_159810094.1">
    <property type="nucleotide sequence ID" value="NZ_BLJE01000006.1"/>
</dbReference>
<dbReference type="OrthoDB" id="5288404at2"/>
<evidence type="ECO:0000256" key="2">
    <source>
        <dbReference type="ARBA" id="ARBA00022692"/>
    </source>
</evidence>
<dbReference type="Proteomes" id="UP000436822">
    <property type="component" value="Unassembled WGS sequence"/>
</dbReference>
<dbReference type="GO" id="GO:0016887">
    <property type="term" value="F:ATP hydrolysis activity"/>
    <property type="evidence" value="ECO:0007669"/>
    <property type="project" value="InterPro"/>
</dbReference>
<dbReference type="SUPFAM" id="SSF90123">
    <property type="entry name" value="ABC transporter transmembrane region"/>
    <property type="match status" value="1"/>
</dbReference>
<protein>
    <submittedName>
        <fullName evidence="8">Uncharacterized protein</fullName>
    </submittedName>
</protein>
<dbReference type="GO" id="GO:0034040">
    <property type="term" value="F:ATPase-coupled lipid transmembrane transporter activity"/>
    <property type="evidence" value="ECO:0007669"/>
    <property type="project" value="TreeGrafter"/>
</dbReference>
<keyword evidence="2 5" id="KW-0812">Transmembrane</keyword>
<feature type="transmembrane region" description="Helical" evidence="5">
    <location>
        <begin position="53"/>
        <end position="70"/>
    </location>
</feature>
<dbReference type="InterPro" id="IPR003439">
    <property type="entry name" value="ABC_transporter-like_ATP-bd"/>
</dbReference>
<sequence>MLNDTWRGRVGGLRIDGPIIAASLALNTLALLTPVTILLIFDRVIPFQSYETLSLLTLLLCASTGLEFILRWSRSVVLNAAAERAAVDNHMRFLNRVSAANVRKFANIPAALHLERYGAVTRLRDHFSGQNQALAIDLPFTAVFFAMVALIGGWLVMVPLACLLAVLVFAAIMKSAQGSIFDNRKALDERRYSFLSDVLSKIATVKSNTMEPQMTRRFERLQGQTVETSHKLILFSGFAQSFGSIISQLSIAGIGLFGAFLVIQRSIGIAELAACMMLNGRIIQPLTRLVTLRVQSEMISVSRRMLEKMDALESPHTPERPVQPLRGDIVLREVVLGEAGSTAPISKVIPAGSTVLVEPQQEWAMASLIDAITGQASPHGGSILIDELMAVDRLSERGASALVVLERAPAIFTGTVLDNISAFGDAEQIERAKCFARQLGLERRIFRQPAGYLTELNTSNIFELDRVNRQLIALVRVLALQPKVLLMDEPTSFLETPEREALSKCLASLPSRPTILMASLDPRMKRLADDILSIGPANEADLAAWDADARADAQAARRLEAGAA</sequence>
<dbReference type="SUPFAM" id="SSF52540">
    <property type="entry name" value="P-loop containing nucleoside triphosphate hydrolases"/>
    <property type="match status" value="1"/>
</dbReference>
<keyword evidence="3 5" id="KW-1133">Transmembrane helix</keyword>
<dbReference type="Gene3D" id="3.40.50.300">
    <property type="entry name" value="P-loop containing nucleotide triphosphate hydrolases"/>
    <property type="match status" value="1"/>
</dbReference>
<evidence type="ECO:0000256" key="1">
    <source>
        <dbReference type="ARBA" id="ARBA00004651"/>
    </source>
</evidence>
<feature type="domain" description="ABC transporter" evidence="6">
    <location>
        <begin position="325"/>
        <end position="561"/>
    </location>
</feature>
<dbReference type="InterPro" id="IPR011527">
    <property type="entry name" value="ABC1_TM_dom"/>
</dbReference>
<dbReference type="Gene3D" id="1.20.1560.10">
    <property type="entry name" value="ABC transporter type 1, transmembrane domain"/>
    <property type="match status" value="1"/>
</dbReference>
<accession>A0A6N6JKB7</accession>
<dbReference type="PANTHER" id="PTHR24221">
    <property type="entry name" value="ATP-BINDING CASSETTE SUB-FAMILY B"/>
    <property type="match status" value="1"/>
</dbReference>
<evidence type="ECO:0000259" key="6">
    <source>
        <dbReference type="PROSITE" id="PS50893"/>
    </source>
</evidence>
<evidence type="ECO:0000256" key="3">
    <source>
        <dbReference type="ARBA" id="ARBA00022989"/>
    </source>
</evidence>
<dbReference type="InterPro" id="IPR027417">
    <property type="entry name" value="P-loop_NTPase"/>
</dbReference>
<keyword evidence="9" id="KW-1185">Reference proteome</keyword>
<dbReference type="PROSITE" id="PS50893">
    <property type="entry name" value="ABC_TRANSPORTER_2"/>
    <property type="match status" value="1"/>
</dbReference>
<name>A0A6N6JKB7_9RHOB</name>
<feature type="domain" description="ABC transmembrane type-1" evidence="7">
    <location>
        <begin position="19"/>
        <end position="298"/>
    </location>
</feature>
<feature type="transmembrane region" description="Helical" evidence="5">
    <location>
        <begin position="20"/>
        <end position="41"/>
    </location>
</feature>
<feature type="transmembrane region" description="Helical" evidence="5">
    <location>
        <begin position="241"/>
        <end position="263"/>
    </location>
</feature>